<keyword evidence="2" id="KW-1133">Transmembrane helix</keyword>
<feature type="transmembrane region" description="Helical" evidence="2">
    <location>
        <begin position="128"/>
        <end position="147"/>
    </location>
</feature>
<feature type="transmembrane region" description="Helical" evidence="2">
    <location>
        <begin position="36"/>
        <end position="57"/>
    </location>
</feature>
<gene>
    <name evidence="4" type="ORF">P4S50_01240</name>
</gene>
<feature type="transmembrane region" description="Helical" evidence="2">
    <location>
        <begin position="97"/>
        <end position="116"/>
    </location>
</feature>
<feature type="transmembrane region" description="Helical" evidence="2">
    <location>
        <begin position="179"/>
        <end position="198"/>
    </location>
</feature>
<dbReference type="Proteomes" id="UP001222800">
    <property type="component" value="Chromosome"/>
</dbReference>
<evidence type="ECO:0000256" key="2">
    <source>
        <dbReference type="SAM" id="Phobius"/>
    </source>
</evidence>
<feature type="domain" description="EamA" evidence="3">
    <location>
        <begin position="7"/>
        <end position="142"/>
    </location>
</feature>
<evidence type="ECO:0000313" key="4">
    <source>
        <dbReference type="EMBL" id="WFD10727.1"/>
    </source>
</evidence>
<evidence type="ECO:0000313" key="5">
    <source>
        <dbReference type="Proteomes" id="UP001222800"/>
    </source>
</evidence>
<comment type="similarity">
    <text evidence="1">Belongs to the EamA transporter family.</text>
</comment>
<protein>
    <submittedName>
        <fullName evidence="4">DMT family transporter</fullName>
    </submittedName>
</protein>
<feature type="transmembrane region" description="Helical" evidence="2">
    <location>
        <begin position="214"/>
        <end position="234"/>
    </location>
</feature>
<dbReference type="PANTHER" id="PTHR22911">
    <property type="entry name" value="ACYL-MALONYL CONDENSING ENZYME-RELATED"/>
    <property type="match status" value="1"/>
</dbReference>
<feature type="transmembrane region" description="Helical" evidence="2">
    <location>
        <begin position="246"/>
        <end position="264"/>
    </location>
</feature>
<reference evidence="4 5" key="1">
    <citation type="submission" date="2023-03" db="EMBL/GenBank/DDBJ databases">
        <title>Complete genome sequence of Tepidibacter sp. SWIR-1, isolated from a deep-sea hydrothermal vent.</title>
        <authorList>
            <person name="Li X."/>
        </authorList>
    </citation>
    <scope>NUCLEOTIDE SEQUENCE [LARGE SCALE GENOMIC DNA]</scope>
    <source>
        <strain evidence="4 5">SWIR-1</strain>
    </source>
</reference>
<keyword evidence="2" id="KW-0812">Transmembrane</keyword>
<feature type="domain" description="EamA" evidence="3">
    <location>
        <begin position="152"/>
        <end position="286"/>
    </location>
</feature>
<dbReference type="EMBL" id="CP120733">
    <property type="protein sequence ID" value="WFD10727.1"/>
    <property type="molecule type" value="Genomic_DNA"/>
</dbReference>
<keyword evidence="5" id="KW-1185">Reference proteome</keyword>
<proteinExistence type="inferred from homology"/>
<feature type="transmembrane region" description="Helical" evidence="2">
    <location>
        <begin position="270"/>
        <end position="288"/>
    </location>
</feature>
<dbReference type="Pfam" id="PF00892">
    <property type="entry name" value="EamA"/>
    <property type="match status" value="2"/>
</dbReference>
<evidence type="ECO:0000259" key="3">
    <source>
        <dbReference type="Pfam" id="PF00892"/>
    </source>
</evidence>
<dbReference type="RefSeq" id="WP_277732694.1">
    <property type="nucleotide sequence ID" value="NZ_CP120733.1"/>
</dbReference>
<feature type="transmembrane region" description="Helical" evidence="2">
    <location>
        <begin position="69"/>
        <end position="91"/>
    </location>
</feature>
<dbReference type="InterPro" id="IPR037185">
    <property type="entry name" value="EmrE-like"/>
</dbReference>
<evidence type="ECO:0000256" key="1">
    <source>
        <dbReference type="ARBA" id="ARBA00007362"/>
    </source>
</evidence>
<organism evidence="4 5">
    <name type="scientific">Tepidibacter hydrothermalis</name>
    <dbReference type="NCBI Taxonomy" id="3036126"/>
    <lineage>
        <taxon>Bacteria</taxon>
        <taxon>Bacillati</taxon>
        <taxon>Bacillota</taxon>
        <taxon>Clostridia</taxon>
        <taxon>Peptostreptococcales</taxon>
        <taxon>Peptostreptococcaceae</taxon>
        <taxon>Tepidibacter</taxon>
    </lineage>
</organism>
<name>A0ABY8ECT6_9FIRM</name>
<keyword evidence="2" id="KW-0472">Membrane</keyword>
<dbReference type="InterPro" id="IPR000620">
    <property type="entry name" value="EamA_dom"/>
</dbReference>
<feature type="transmembrane region" description="Helical" evidence="2">
    <location>
        <begin position="153"/>
        <end position="172"/>
    </location>
</feature>
<sequence>MNKDKLKGTLLVIISALTFGNIPLFSKFAYNEGLSVSTLLFLRFFTASIILWLYILIKKFKFKTTKANFRHILLISIIGYAGSSSGLFYAYKYISSSLATIVIYCYPIIVVGYEMICNRKNGPDYKKLFCLTTTTIGLVLVVCIGPMKINLTGVILAFLGAIAYAYFCVGIGDKRIESLNSIVVSTYVMSSCMMFYFLQCVFTNEPLLPSNMKGFLYSLILAIVCSIIPTVTMYEGVKRIGVGNSVIIGTFEPLFVCILGVVFLHEIITTNMVIGGSLIILSLIFLQVPSEKIYYKKMTYK</sequence>
<accession>A0ABY8ECT6</accession>
<feature type="transmembrane region" description="Helical" evidence="2">
    <location>
        <begin position="9"/>
        <end position="30"/>
    </location>
</feature>
<dbReference type="SUPFAM" id="SSF103481">
    <property type="entry name" value="Multidrug resistance efflux transporter EmrE"/>
    <property type="match status" value="2"/>
</dbReference>